<gene>
    <name evidence="1" type="ORF">HPP92_021391</name>
</gene>
<dbReference type="EMBL" id="JADCNM010000011">
    <property type="protein sequence ID" value="KAG0462915.1"/>
    <property type="molecule type" value="Genomic_DNA"/>
</dbReference>
<reference evidence="1 2" key="1">
    <citation type="journal article" date="2020" name="Nat. Food">
        <title>A phased Vanilla planifolia genome enables genetic improvement of flavour and production.</title>
        <authorList>
            <person name="Hasing T."/>
            <person name="Tang H."/>
            <person name="Brym M."/>
            <person name="Khazi F."/>
            <person name="Huang T."/>
            <person name="Chambers A.H."/>
        </authorList>
    </citation>
    <scope>NUCLEOTIDE SEQUENCE [LARGE SCALE GENOMIC DNA]</scope>
    <source>
        <tissue evidence="1">Leaf</tissue>
    </source>
</reference>
<proteinExistence type="predicted"/>
<comment type="caution">
    <text evidence="1">The sequence shown here is derived from an EMBL/GenBank/DDBJ whole genome shotgun (WGS) entry which is preliminary data.</text>
</comment>
<dbReference type="Proteomes" id="UP000639772">
    <property type="component" value="Chromosome 11"/>
</dbReference>
<organism evidence="1 2">
    <name type="scientific">Vanilla planifolia</name>
    <name type="common">Vanilla</name>
    <dbReference type="NCBI Taxonomy" id="51239"/>
    <lineage>
        <taxon>Eukaryota</taxon>
        <taxon>Viridiplantae</taxon>
        <taxon>Streptophyta</taxon>
        <taxon>Embryophyta</taxon>
        <taxon>Tracheophyta</taxon>
        <taxon>Spermatophyta</taxon>
        <taxon>Magnoliopsida</taxon>
        <taxon>Liliopsida</taxon>
        <taxon>Asparagales</taxon>
        <taxon>Orchidaceae</taxon>
        <taxon>Vanilloideae</taxon>
        <taxon>Vanilleae</taxon>
        <taxon>Vanilla</taxon>
    </lineage>
</organism>
<sequence length="50" mass="5837">MILLAIGFRGNPRAREHECPKQGPKKGRSEIDYDTMVYASQFLRHFVEKD</sequence>
<protein>
    <submittedName>
        <fullName evidence="1">Uncharacterized protein</fullName>
    </submittedName>
</protein>
<evidence type="ECO:0000313" key="2">
    <source>
        <dbReference type="Proteomes" id="UP000639772"/>
    </source>
</evidence>
<dbReference type="AlphaFoldDB" id="A0A835Q298"/>
<name>A0A835Q298_VANPL</name>
<evidence type="ECO:0000313" key="1">
    <source>
        <dbReference type="EMBL" id="KAG0462915.1"/>
    </source>
</evidence>
<accession>A0A835Q298</accession>